<feature type="transmembrane region" description="Helical" evidence="4">
    <location>
        <begin position="206"/>
        <end position="225"/>
    </location>
</feature>
<feature type="domain" description="HTH araC/xylS-type" evidence="5">
    <location>
        <begin position="298"/>
        <end position="400"/>
    </location>
</feature>
<keyword evidence="1" id="KW-0805">Transcription regulation</keyword>
<dbReference type="InterPro" id="IPR009057">
    <property type="entry name" value="Homeodomain-like_sf"/>
</dbReference>
<keyword evidence="4" id="KW-0812">Transmembrane</keyword>
<feature type="transmembrane region" description="Helical" evidence="4">
    <location>
        <begin position="6"/>
        <end position="22"/>
    </location>
</feature>
<dbReference type="GO" id="GO:0043565">
    <property type="term" value="F:sequence-specific DNA binding"/>
    <property type="evidence" value="ECO:0007669"/>
    <property type="project" value="InterPro"/>
</dbReference>
<dbReference type="RefSeq" id="WP_167963797.1">
    <property type="nucleotide sequence ID" value="NZ_CP050831.1"/>
</dbReference>
<dbReference type="PANTHER" id="PTHR43280:SF2">
    <property type="entry name" value="HTH-TYPE TRANSCRIPTIONAL REGULATOR EXSA"/>
    <property type="match status" value="1"/>
</dbReference>
<keyword evidence="7" id="KW-1185">Reference proteome</keyword>
<dbReference type="EMBL" id="CP050831">
    <property type="protein sequence ID" value="QIU95255.1"/>
    <property type="molecule type" value="Genomic_DNA"/>
</dbReference>
<dbReference type="SUPFAM" id="SSF46689">
    <property type="entry name" value="Homeodomain-like"/>
    <property type="match status" value="1"/>
</dbReference>
<dbReference type="SMART" id="SM00342">
    <property type="entry name" value="HTH_ARAC"/>
    <property type="match status" value="1"/>
</dbReference>
<dbReference type="Pfam" id="PF12833">
    <property type="entry name" value="HTH_18"/>
    <property type="match status" value="1"/>
</dbReference>
<sequence>MLRNFVILFPAFVSLFWALLFMMRWKRNSRSQNIWAVALLLLSNSMSIAALYWHDYEDYSLIYKLDVLETISTLSFIPVVFLYFERLTGVKKKGQIFRKILLFIPPVLMGGSTVLFYLIVGEERAAEFFKYIVEHDGALSPGFYEYRYVYMCINVYTYSAFLVVQAVLVFIYAGRNILMYRKQLDDFFSNLEGKSMDHHRATLKGLMLFLILVIAIAGSGNLLYVDFGFMVLVFLFLLGGVIFYLCYHVYFISYSADNFIMELKLSDEEALENGYGIMGEDDFGNADTGNMLRAKLLPQLTQVIEEDKVYLQNDLRLDDLARLLHTNRTYISRFIKEEFQCNFSEFINRKRIEYAQELFRESPEMTQEQIAEMSGFTHASSFSRVFKQCAGMTFREFQKGH</sequence>
<keyword evidence="3" id="KW-0804">Transcription</keyword>
<evidence type="ECO:0000313" key="7">
    <source>
        <dbReference type="Proteomes" id="UP000501780"/>
    </source>
</evidence>
<protein>
    <submittedName>
        <fullName evidence="6">Helix-turn-helix domain-containing protein</fullName>
    </submittedName>
</protein>
<evidence type="ECO:0000313" key="6">
    <source>
        <dbReference type="EMBL" id="QIU95255.1"/>
    </source>
</evidence>
<evidence type="ECO:0000256" key="4">
    <source>
        <dbReference type="SAM" id="Phobius"/>
    </source>
</evidence>
<dbReference type="KEGG" id="bfc:BacF7301_14370"/>
<dbReference type="Proteomes" id="UP000501780">
    <property type="component" value="Chromosome"/>
</dbReference>
<feature type="transmembrane region" description="Helical" evidence="4">
    <location>
        <begin position="148"/>
        <end position="173"/>
    </location>
</feature>
<name>A0A6H0KPP2_9BACE</name>
<accession>A0A6H0KPP2</accession>
<keyword evidence="2" id="KW-0238">DNA-binding</keyword>
<dbReference type="InterPro" id="IPR018060">
    <property type="entry name" value="HTH_AraC"/>
</dbReference>
<keyword evidence="4" id="KW-0472">Membrane</keyword>
<organism evidence="6 7">
    <name type="scientific">Bacteroides faecium</name>
    <dbReference type="NCBI Taxonomy" id="2715212"/>
    <lineage>
        <taxon>Bacteria</taxon>
        <taxon>Pseudomonadati</taxon>
        <taxon>Bacteroidota</taxon>
        <taxon>Bacteroidia</taxon>
        <taxon>Bacteroidales</taxon>
        <taxon>Bacteroidaceae</taxon>
        <taxon>Bacteroides</taxon>
    </lineage>
</organism>
<dbReference type="GO" id="GO:0003700">
    <property type="term" value="F:DNA-binding transcription factor activity"/>
    <property type="evidence" value="ECO:0007669"/>
    <property type="project" value="InterPro"/>
</dbReference>
<evidence type="ECO:0000256" key="1">
    <source>
        <dbReference type="ARBA" id="ARBA00023015"/>
    </source>
</evidence>
<evidence type="ECO:0000259" key="5">
    <source>
        <dbReference type="PROSITE" id="PS01124"/>
    </source>
</evidence>
<dbReference type="PROSITE" id="PS01124">
    <property type="entry name" value="HTH_ARAC_FAMILY_2"/>
    <property type="match status" value="1"/>
</dbReference>
<feature type="transmembrane region" description="Helical" evidence="4">
    <location>
        <begin position="34"/>
        <end position="53"/>
    </location>
</feature>
<proteinExistence type="predicted"/>
<dbReference type="AlphaFoldDB" id="A0A6H0KPP2"/>
<feature type="transmembrane region" description="Helical" evidence="4">
    <location>
        <begin position="231"/>
        <end position="252"/>
    </location>
</feature>
<feature type="transmembrane region" description="Helical" evidence="4">
    <location>
        <begin position="65"/>
        <end position="84"/>
    </location>
</feature>
<evidence type="ECO:0000256" key="3">
    <source>
        <dbReference type="ARBA" id="ARBA00023163"/>
    </source>
</evidence>
<keyword evidence="4" id="KW-1133">Transmembrane helix</keyword>
<reference evidence="6 7" key="1">
    <citation type="submission" date="2020-03" db="EMBL/GenBank/DDBJ databases">
        <title>Genomic analysis of Bacteroides faecium CBA7301.</title>
        <authorList>
            <person name="Kim J."/>
            <person name="Roh S.W."/>
        </authorList>
    </citation>
    <scope>NUCLEOTIDE SEQUENCE [LARGE SCALE GENOMIC DNA]</scope>
    <source>
        <strain evidence="6 7">CBA7301</strain>
    </source>
</reference>
<gene>
    <name evidence="6" type="ORF">BacF7301_14370</name>
</gene>
<feature type="transmembrane region" description="Helical" evidence="4">
    <location>
        <begin position="96"/>
        <end position="120"/>
    </location>
</feature>
<dbReference type="PANTHER" id="PTHR43280">
    <property type="entry name" value="ARAC-FAMILY TRANSCRIPTIONAL REGULATOR"/>
    <property type="match status" value="1"/>
</dbReference>
<dbReference type="Gene3D" id="1.10.10.60">
    <property type="entry name" value="Homeodomain-like"/>
    <property type="match status" value="2"/>
</dbReference>
<evidence type="ECO:0000256" key="2">
    <source>
        <dbReference type="ARBA" id="ARBA00023125"/>
    </source>
</evidence>